<proteinExistence type="predicted"/>
<protein>
    <submittedName>
        <fullName evidence="1">Tn3 family transposase</fullName>
    </submittedName>
</protein>
<evidence type="ECO:0000313" key="2">
    <source>
        <dbReference type="Proteomes" id="UP000626844"/>
    </source>
</evidence>
<comment type="caution">
    <text evidence="1">The sequence shown here is derived from an EMBL/GenBank/DDBJ whole genome shotgun (WGS) entry which is preliminary data.</text>
</comment>
<organism evidence="1 2">
    <name type="scientific">Metabacillus arenae</name>
    <dbReference type="NCBI Taxonomy" id="2771434"/>
    <lineage>
        <taxon>Bacteria</taxon>
        <taxon>Bacillati</taxon>
        <taxon>Bacillota</taxon>
        <taxon>Bacilli</taxon>
        <taxon>Bacillales</taxon>
        <taxon>Bacillaceae</taxon>
        <taxon>Metabacillus</taxon>
    </lineage>
</organism>
<accession>A0A926RZW8</accession>
<evidence type="ECO:0000313" key="1">
    <source>
        <dbReference type="EMBL" id="MBD1383270.1"/>
    </source>
</evidence>
<name>A0A926RZW8_9BACI</name>
<keyword evidence="2" id="KW-1185">Reference proteome</keyword>
<gene>
    <name evidence="1" type="ORF">IC621_24080</name>
</gene>
<dbReference type="EMBL" id="JACXAI010000049">
    <property type="protein sequence ID" value="MBD1383270.1"/>
    <property type="molecule type" value="Genomic_DNA"/>
</dbReference>
<dbReference type="Proteomes" id="UP000626844">
    <property type="component" value="Unassembled WGS sequence"/>
</dbReference>
<sequence>MNYLSDEELRSTIQAATNKSESFHGITLMHLLSLCTCISR</sequence>
<dbReference type="AlphaFoldDB" id="A0A926RZW8"/>
<reference evidence="1" key="1">
    <citation type="submission" date="2020-09" db="EMBL/GenBank/DDBJ databases">
        <title>A novel bacterium of genus Bacillus, isolated from South China Sea.</title>
        <authorList>
            <person name="Huang H."/>
            <person name="Mo K."/>
            <person name="Hu Y."/>
        </authorList>
    </citation>
    <scope>NUCLEOTIDE SEQUENCE</scope>
    <source>
        <strain evidence="1">IB182487</strain>
    </source>
</reference>